<reference evidence="2" key="1">
    <citation type="submission" date="2016-10" db="EMBL/GenBank/DDBJ databases">
        <authorList>
            <person name="Varghese N."/>
            <person name="Submissions S."/>
        </authorList>
    </citation>
    <scope>NUCLEOTIDE SEQUENCE [LARGE SCALE GENOMIC DNA]</scope>
    <source>
        <strain evidence="2">DSM 22127</strain>
    </source>
</reference>
<dbReference type="EMBL" id="LT629757">
    <property type="protein sequence ID" value="SDR93482.1"/>
    <property type="molecule type" value="Genomic_DNA"/>
</dbReference>
<name>A0A1H1N3F3_9ACTN</name>
<dbReference type="AlphaFoldDB" id="A0A1H1N3F3"/>
<dbReference type="Proteomes" id="UP000198859">
    <property type="component" value="Chromosome I"/>
</dbReference>
<evidence type="ECO:0000313" key="1">
    <source>
        <dbReference type="EMBL" id="SDR93482.1"/>
    </source>
</evidence>
<protein>
    <recommendedName>
        <fullName evidence="3">Sugar phosphate isomerase/epimerase</fullName>
    </recommendedName>
</protein>
<organism evidence="1 2">
    <name type="scientific">Nocardioides scoriae</name>
    <dbReference type="NCBI Taxonomy" id="642780"/>
    <lineage>
        <taxon>Bacteria</taxon>
        <taxon>Bacillati</taxon>
        <taxon>Actinomycetota</taxon>
        <taxon>Actinomycetes</taxon>
        <taxon>Propionibacteriales</taxon>
        <taxon>Nocardioidaceae</taxon>
        <taxon>Nocardioides</taxon>
    </lineage>
</organism>
<accession>A0A1H1N3F3</accession>
<keyword evidence="2" id="KW-1185">Reference proteome</keyword>
<dbReference type="STRING" id="642780.SAMN04488570_0757"/>
<sequence length="237" mass="25809">MTWAGERGVGELFVSVPRSLGSSPDLVWVREVHDLASARGVRIAALGSATEWIDDPRAALAWQADALATGLFDGVHLDVEPWLHPAWDRDRARVVVGYLHLLDLLAEASVRRLEVDVAWWGHEVATPGGVPLDRAVAQRVDATTAMVYRDTATGPDSVTDLGRHVLATAAATGTPCRLAVETRFVGTDPASRRQSFWGRDQRVLHQALAAVDVALRDHPSYAGTAVHDHRGWTDLPR</sequence>
<evidence type="ECO:0000313" key="2">
    <source>
        <dbReference type="Proteomes" id="UP000198859"/>
    </source>
</evidence>
<evidence type="ECO:0008006" key="3">
    <source>
        <dbReference type="Google" id="ProtNLM"/>
    </source>
</evidence>
<proteinExistence type="predicted"/>
<gene>
    <name evidence="1" type="ORF">SAMN04488570_0757</name>
</gene>